<dbReference type="Pfam" id="PF13344">
    <property type="entry name" value="Hydrolase_6"/>
    <property type="match status" value="1"/>
</dbReference>
<dbReference type="GO" id="GO:0016791">
    <property type="term" value="F:phosphatase activity"/>
    <property type="evidence" value="ECO:0007669"/>
    <property type="project" value="TreeGrafter"/>
</dbReference>
<dbReference type="Proteomes" id="UP000253061">
    <property type="component" value="Unassembled WGS sequence"/>
</dbReference>
<protein>
    <recommendedName>
        <fullName evidence="3">HAD family hydrolase</fullName>
    </recommendedName>
</protein>
<dbReference type="InterPro" id="IPR023214">
    <property type="entry name" value="HAD_sf"/>
</dbReference>
<proteinExistence type="predicted"/>
<evidence type="ECO:0000313" key="2">
    <source>
        <dbReference type="Proteomes" id="UP000253061"/>
    </source>
</evidence>
<dbReference type="AlphaFoldDB" id="A0A367V668"/>
<dbReference type="PANTHER" id="PTHR19288">
    <property type="entry name" value="4-NITROPHENYLPHOSPHATASE-RELATED"/>
    <property type="match status" value="1"/>
</dbReference>
<dbReference type="Gene3D" id="3.40.50.1000">
    <property type="entry name" value="HAD superfamily/HAD-like"/>
    <property type="match status" value="2"/>
</dbReference>
<gene>
    <name evidence="1" type="ORF">TH6_15895</name>
</gene>
<reference evidence="1 2" key="1">
    <citation type="submission" date="2014-07" db="EMBL/GenBank/DDBJ databases">
        <title>Draft genome sequence of Thalassospira profundimaris R8-17.</title>
        <authorList>
            <person name="Lai Q."/>
            <person name="Shao Z."/>
        </authorList>
    </citation>
    <scope>NUCLEOTIDE SEQUENCE [LARGE SCALE GENOMIC DNA]</scope>
    <source>
        <strain evidence="1 2">R8-17</strain>
    </source>
</reference>
<sequence length="323" mass="34560">MSANRLQLDFAQAMDAYLRYAPRLPQVQPDAVPAATDYVDNLLAIADQFDLIVFDAFGVLNSGQSAIPGAVKTVAALQEMGKKIAVVTNDASSSGEAILARHRSRGFDFDNNSLISSQQFVAPLMGGYADITHWGAMAPTDWPFDILPGLVEPLGSDRTLYDAVGGFLLIDSDSWTDTQQSLLEQSLKANPRPILVGNPDICAPMGDFLSVESGYFAHLAGDASGVMPQCVGKPYHHVFEEVLKRHPDIDRSRVLMVGDTVHTDVLGGLASGIKTLLVHQGGFLDGQDIEGAFARSGLRPHFCARAIGHGIEDDVDAVAVQSA</sequence>
<dbReference type="SUPFAM" id="SSF56784">
    <property type="entry name" value="HAD-like"/>
    <property type="match status" value="1"/>
</dbReference>
<dbReference type="GO" id="GO:0005737">
    <property type="term" value="C:cytoplasm"/>
    <property type="evidence" value="ECO:0007669"/>
    <property type="project" value="TreeGrafter"/>
</dbReference>
<evidence type="ECO:0008006" key="3">
    <source>
        <dbReference type="Google" id="ProtNLM"/>
    </source>
</evidence>
<name>A0A367V668_9PROT</name>
<dbReference type="Pfam" id="PF13242">
    <property type="entry name" value="Hydrolase_like"/>
    <property type="match status" value="1"/>
</dbReference>
<dbReference type="RefSeq" id="WP_062954824.1">
    <property type="nucleotide sequence ID" value="NZ_JPWB01000007.1"/>
</dbReference>
<comment type="caution">
    <text evidence="1">The sequence shown here is derived from an EMBL/GenBank/DDBJ whole genome shotgun (WGS) entry which is preliminary data.</text>
</comment>
<dbReference type="InterPro" id="IPR036412">
    <property type="entry name" value="HAD-like_sf"/>
</dbReference>
<accession>A0A367V668</accession>
<evidence type="ECO:0000313" key="1">
    <source>
        <dbReference type="EMBL" id="RCK20539.1"/>
    </source>
</evidence>
<organism evidence="1 2">
    <name type="scientific">Thalassospira profundimaris</name>
    <dbReference type="NCBI Taxonomy" id="502049"/>
    <lineage>
        <taxon>Bacteria</taxon>
        <taxon>Pseudomonadati</taxon>
        <taxon>Pseudomonadota</taxon>
        <taxon>Alphaproteobacteria</taxon>
        <taxon>Rhodospirillales</taxon>
        <taxon>Thalassospiraceae</taxon>
        <taxon>Thalassospira</taxon>
    </lineage>
</organism>
<dbReference type="EMBL" id="JPWB01000007">
    <property type="protein sequence ID" value="RCK20539.1"/>
    <property type="molecule type" value="Genomic_DNA"/>
</dbReference>
<dbReference type="PANTHER" id="PTHR19288:SF90">
    <property type="entry name" value="OS08G0542600 PROTEIN"/>
    <property type="match status" value="1"/>
</dbReference>
<dbReference type="InterPro" id="IPR006357">
    <property type="entry name" value="HAD-SF_hydro_IIA"/>
</dbReference>